<dbReference type="PANTHER" id="PTHR30126:SF64">
    <property type="entry name" value="HTH-TYPE TRANSCRIPTIONAL REGULATOR CITR"/>
    <property type="match status" value="1"/>
</dbReference>
<protein>
    <submittedName>
        <fullName evidence="6">LysR family transcriptional regulator</fullName>
    </submittedName>
</protein>
<proteinExistence type="inferred from homology"/>
<sequence length="298" mass="33884">MSVNFEYYKVFYYVATAGSITAAAKKLFLTQPTISHYIQSLEKELDCSLFLRTKKGVIMTPEAKQLYSHIALACEHIFEAEQQLENAKHLMAGTITIGASETTLHHFIMPYLKEFRARYPNIKIKISNSNTPAIMKLLTEGLLDFAVLVVNDDIRVEKPFFQNALDKIQDIFVAGPEYAHLKNQPLSLEELKSYPLICLEKGTMTRSFLTRFLLDHKIDWDADVELDSHELIRMLVMQNFGIGFIPNIVVSDDIEAGDVFHLKINSVIPKRRISLISNPNTLSLSSKAFISLFDHLTL</sequence>
<organism evidence="6 7">
    <name type="scientific">Acetobacterium fimetarium</name>
    <dbReference type="NCBI Taxonomy" id="52691"/>
    <lineage>
        <taxon>Bacteria</taxon>
        <taxon>Bacillati</taxon>
        <taxon>Bacillota</taxon>
        <taxon>Clostridia</taxon>
        <taxon>Eubacteriales</taxon>
        <taxon>Eubacteriaceae</taxon>
        <taxon>Acetobacterium</taxon>
    </lineage>
</organism>
<dbReference type="InterPro" id="IPR000847">
    <property type="entry name" value="LysR_HTH_N"/>
</dbReference>
<dbReference type="Pfam" id="PF00126">
    <property type="entry name" value="HTH_1"/>
    <property type="match status" value="1"/>
</dbReference>
<dbReference type="PROSITE" id="PS50931">
    <property type="entry name" value="HTH_LYSR"/>
    <property type="match status" value="1"/>
</dbReference>
<dbReference type="InterPro" id="IPR036388">
    <property type="entry name" value="WH-like_DNA-bd_sf"/>
</dbReference>
<dbReference type="PRINTS" id="PR00039">
    <property type="entry name" value="HTHLYSR"/>
</dbReference>
<evidence type="ECO:0000256" key="4">
    <source>
        <dbReference type="ARBA" id="ARBA00023163"/>
    </source>
</evidence>
<dbReference type="InterPro" id="IPR036390">
    <property type="entry name" value="WH_DNA-bd_sf"/>
</dbReference>
<name>A0ABR6WRP1_9FIRM</name>
<dbReference type="PANTHER" id="PTHR30126">
    <property type="entry name" value="HTH-TYPE TRANSCRIPTIONAL REGULATOR"/>
    <property type="match status" value="1"/>
</dbReference>
<evidence type="ECO:0000313" key="7">
    <source>
        <dbReference type="Proteomes" id="UP000603234"/>
    </source>
</evidence>
<dbReference type="SUPFAM" id="SSF53850">
    <property type="entry name" value="Periplasmic binding protein-like II"/>
    <property type="match status" value="1"/>
</dbReference>
<dbReference type="RefSeq" id="WP_186840941.1">
    <property type="nucleotide sequence ID" value="NZ_WJBC01000001.1"/>
</dbReference>
<dbReference type="SUPFAM" id="SSF46785">
    <property type="entry name" value="Winged helix' DNA-binding domain"/>
    <property type="match status" value="1"/>
</dbReference>
<keyword evidence="7" id="KW-1185">Reference proteome</keyword>
<dbReference type="Gene3D" id="3.40.190.10">
    <property type="entry name" value="Periplasmic binding protein-like II"/>
    <property type="match status" value="2"/>
</dbReference>
<evidence type="ECO:0000313" key="6">
    <source>
        <dbReference type="EMBL" id="MBC3803023.1"/>
    </source>
</evidence>
<evidence type="ECO:0000259" key="5">
    <source>
        <dbReference type="PROSITE" id="PS50931"/>
    </source>
</evidence>
<gene>
    <name evidence="6" type="ORF">GH808_01015</name>
</gene>
<dbReference type="Proteomes" id="UP000603234">
    <property type="component" value="Unassembled WGS sequence"/>
</dbReference>
<feature type="domain" description="HTH lysR-type" evidence="5">
    <location>
        <begin position="9"/>
        <end position="60"/>
    </location>
</feature>
<accession>A0ABR6WRP1</accession>
<comment type="similarity">
    <text evidence="1">Belongs to the LysR transcriptional regulatory family.</text>
</comment>
<dbReference type="Gene3D" id="1.10.10.10">
    <property type="entry name" value="Winged helix-like DNA-binding domain superfamily/Winged helix DNA-binding domain"/>
    <property type="match status" value="1"/>
</dbReference>
<dbReference type="InterPro" id="IPR005119">
    <property type="entry name" value="LysR_subst-bd"/>
</dbReference>
<keyword evidence="4" id="KW-0804">Transcription</keyword>
<evidence type="ECO:0000256" key="3">
    <source>
        <dbReference type="ARBA" id="ARBA00023125"/>
    </source>
</evidence>
<keyword evidence="3" id="KW-0238">DNA-binding</keyword>
<dbReference type="CDD" id="cd05466">
    <property type="entry name" value="PBP2_LTTR_substrate"/>
    <property type="match status" value="1"/>
</dbReference>
<keyword evidence="2" id="KW-0805">Transcription regulation</keyword>
<evidence type="ECO:0000256" key="2">
    <source>
        <dbReference type="ARBA" id="ARBA00023015"/>
    </source>
</evidence>
<dbReference type="EMBL" id="WJBC01000001">
    <property type="protein sequence ID" value="MBC3803023.1"/>
    <property type="molecule type" value="Genomic_DNA"/>
</dbReference>
<comment type="caution">
    <text evidence="6">The sequence shown here is derived from an EMBL/GenBank/DDBJ whole genome shotgun (WGS) entry which is preliminary data.</text>
</comment>
<evidence type="ECO:0000256" key="1">
    <source>
        <dbReference type="ARBA" id="ARBA00009437"/>
    </source>
</evidence>
<reference evidence="6 7" key="1">
    <citation type="journal article" date="2020" name="mSystems">
        <title>Defining Genomic and Predicted Metabolic Features of the Acetobacterium Genus.</title>
        <authorList>
            <person name="Ross D.E."/>
            <person name="Marshall C.W."/>
            <person name="Gulliver D."/>
            <person name="May H.D."/>
            <person name="Norman R.S."/>
        </authorList>
    </citation>
    <scope>NUCLEOTIDE SEQUENCE [LARGE SCALE GENOMIC DNA]</scope>
    <source>
        <strain evidence="6 7">DSM 8238</strain>
    </source>
</reference>
<dbReference type="Pfam" id="PF03466">
    <property type="entry name" value="LysR_substrate"/>
    <property type="match status" value="1"/>
</dbReference>